<feature type="compositionally biased region" description="Basic and acidic residues" evidence="1">
    <location>
        <begin position="43"/>
        <end position="55"/>
    </location>
</feature>
<reference evidence="2 3" key="1">
    <citation type="submission" date="2019-04" db="EMBL/GenBank/DDBJ databases">
        <title>Draft genome of the big-headed turtle Platysternon megacephalum.</title>
        <authorList>
            <person name="Gong S."/>
        </authorList>
    </citation>
    <scope>NUCLEOTIDE SEQUENCE [LARGE SCALE GENOMIC DNA]</scope>
    <source>
        <strain evidence="2">DO16091913</strain>
        <tissue evidence="2">Muscle</tissue>
    </source>
</reference>
<dbReference type="GO" id="GO:0005737">
    <property type="term" value="C:cytoplasm"/>
    <property type="evidence" value="ECO:0007669"/>
    <property type="project" value="TreeGrafter"/>
</dbReference>
<dbReference type="Pfam" id="PF15836">
    <property type="entry name" value="SSTK-IP"/>
    <property type="match status" value="1"/>
</dbReference>
<feature type="compositionally biased region" description="Polar residues" evidence="1">
    <location>
        <begin position="161"/>
        <end position="170"/>
    </location>
</feature>
<gene>
    <name evidence="2" type="ORF">DR999_PMT10646</name>
</gene>
<dbReference type="STRING" id="55544.A0A4D9EH90"/>
<dbReference type="OrthoDB" id="9808383at2759"/>
<feature type="compositionally biased region" description="Basic and acidic residues" evidence="1">
    <location>
        <begin position="149"/>
        <end position="160"/>
    </location>
</feature>
<dbReference type="PANTHER" id="PTHR37368:SF1">
    <property type="entry name" value="TSSK6-ACTIVATING CO-CHAPERONE PROTEIN"/>
    <property type="match status" value="1"/>
</dbReference>
<dbReference type="Proteomes" id="UP000297703">
    <property type="component" value="Unassembled WGS sequence"/>
</dbReference>
<evidence type="ECO:0000313" key="3">
    <source>
        <dbReference type="Proteomes" id="UP000297703"/>
    </source>
</evidence>
<accession>A0A4D9EH90</accession>
<dbReference type="GO" id="GO:0051087">
    <property type="term" value="F:protein-folding chaperone binding"/>
    <property type="evidence" value="ECO:0007669"/>
    <property type="project" value="InterPro"/>
</dbReference>
<keyword evidence="3" id="KW-1185">Reference proteome</keyword>
<organism evidence="2 3">
    <name type="scientific">Platysternon megacephalum</name>
    <name type="common">big-headed turtle</name>
    <dbReference type="NCBI Taxonomy" id="55544"/>
    <lineage>
        <taxon>Eukaryota</taxon>
        <taxon>Metazoa</taxon>
        <taxon>Chordata</taxon>
        <taxon>Craniata</taxon>
        <taxon>Vertebrata</taxon>
        <taxon>Euteleostomi</taxon>
        <taxon>Archelosauria</taxon>
        <taxon>Testudinata</taxon>
        <taxon>Testudines</taxon>
        <taxon>Cryptodira</taxon>
        <taxon>Durocryptodira</taxon>
        <taxon>Testudinoidea</taxon>
        <taxon>Platysternidae</taxon>
        <taxon>Platysternon</taxon>
    </lineage>
</organism>
<evidence type="ECO:0000256" key="1">
    <source>
        <dbReference type="SAM" id="MobiDB-lite"/>
    </source>
</evidence>
<proteinExistence type="predicted"/>
<name>A0A4D9EH90_9SAUR</name>
<dbReference type="PANTHER" id="PTHR37368">
    <property type="entry name" value="TSSK6-ACTIVATING CO-CHAPERONE PROTEIN"/>
    <property type="match status" value="1"/>
</dbReference>
<feature type="region of interest" description="Disordered" evidence="1">
    <location>
        <begin position="146"/>
        <end position="170"/>
    </location>
</feature>
<dbReference type="EMBL" id="QXTE01000095">
    <property type="protein sequence ID" value="TFK06742.1"/>
    <property type="molecule type" value="Genomic_DNA"/>
</dbReference>
<dbReference type="InterPro" id="IPR031679">
    <property type="entry name" value="SSTK-IP"/>
</dbReference>
<dbReference type="AlphaFoldDB" id="A0A4D9EH90"/>
<comment type="caution">
    <text evidence="2">The sequence shown here is derived from an EMBL/GenBank/DDBJ whole genome shotgun (WGS) entry which is preliminary data.</text>
</comment>
<protein>
    <submittedName>
        <fullName evidence="2">MHC class II beta chain</fullName>
    </submittedName>
</protein>
<feature type="region of interest" description="Disordered" evidence="1">
    <location>
        <begin position="1"/>
        <end position="105"/>
    </location>
</feature>
<sequence>MDREGEPVLRPSGLRPSRSGFGRAGCRGTSSVPPQMEPETDAQEEKQHWKREDNFKGPSSSFKKLCPAKPSPSFLELPSSQRRPSPGLPCAQAARKGQKKFTPDHQPQECYGLLECMHNNIQIQTQIALAQLSILEGLQESMSLLLASDEEKGKEQRDQEGLQSSASSPT</sequence>
<evidence type="ECO:0000313" key="2">
    <source>
        <dbReference type="EMBL" id="TFK06742.1"/>
    </source>
</evidence>
<reference evidence="2 3" key="2">
    <citation type="submission" date="2019-04" db="EMBL/GenBank/DDBJ databases">
        <title>The genome sequence of big-headed turtle.</title>
        <authorList>
            <person name="Gong S."/>
        </authorList>
    </citation>
    <scope>NUCLEOTIDE SEQUENCE [LARGE SCALE GENOMIC DNA]</scope>
    <source>
        <strain evidence="2">DO16091913</strain>
        <tissue evidence="2">Muscle</tissue>
    </source>
</reference>